<feature type="domain" description="Histidine kinase" evidence="7">
    <location>
        <begin position="431"/>
        <end position="658"/>
    </location>
</feature>
<dbReference type="InterPro" id="IPR000014">
    <property type="entry name" value="PAS"/>
</dbReference>
<feature type="domain" description="PAS" evidence="8">
    <location>
        <begin position="313"/>
        <end position="366"/>
    </location>
</feature>
<dbReference type="InterPro" id="IPR036097">
    <property type="entry name" value="HisK_dim/P_sf"/>
</dbReference>
<dbReference type="InterPro" id="IPR004358">
    <property type="entry name" value="Sig_transdc_His_kin-like_C"/>
</dbReference>
<dbReference type="Pfam" id="PF00512">
    <property type="entry name" value="HisKA"/>
    <property type="match status" value="1"/>
</dbReference>
<dbReference type="RefSeq" id="WP_139210044.1">
    <property type="nucleotide sequence ID" value="NZ_FOCM01000004.1"/>
</dbReference>
<dbReference type="PRINTS" id="PR00344">
    <property type="entry name" value="BCTRLSENSOR"/>
</dbReference>
<dbReference type="SMART" id="SM00388">
    <property type="entry name" value="HisKA"/>
    <property type="match status" value="1"/>
</dbReference>
<dbReference type="Pfam" id="PF13188">
    <property type="entry name" value="PAS_8"/>
    <property type="match status" value="1"/>
</dbReference>
<dbReference type="InterPro" id="IPR035965">
    <property type="entry name" value="PAS-like_dom_sf"/>
</dbReference>
<dbReference type="OrthoDB" id="7179697at2"/>
<dbReference type="EC" id="2.7.13.3" evidence="2"/>
<proteinExistence type="predicted"/>
<keyword evidence="10" id="KW-1185">Reference proteome</keyword>
<evidence type="ECO:0000256" key="6">
    <source>
        <dbReference type="SAM" id="Phobius"/>
    </source>
</evidence>
<reference evidence="10" key="1">
    <citation type="submission" date="2016-10" db="EMBL/GenBank/DDBJ databases">
        <authorList>
            <person name="Varghese N."/>
            <person name="Submissions S."/>
        </authorList>
    </citation>
    <scope>NUCLEOTIDE SEQUENCE [LARGE SCALE GENOMIC DNA]</scope>
    <source>
        <strain evidence="10">DSM 26893</strain>
    </source>
</reference>
<keyword evidence="4" id="KW-0808">Transferase</keyword>
<dbReference type="AlphaFoldDB" id="A0A1H8HD00"/>
<dbReference type="SUPFAM" id="SSF47384">
    <property type="entry name" value="Homodimeric domain of signal transducing histidine kinase"/>
    <property type="match status" value="1"/>
</dbReference>
<dbReference type="PANTHER" id="PTHR43047">
    <property type="entry name" value="TWO-COMPONENT HISTIDINE PROTEIN KINASE"/>
    <property type="match status" value="1"/>
</dbReference>
<comment type="catalytic activity">
    <reaction evidence="1">
        <text>ATP + protein L-histidine = ADP + protein N-phospho-L-histidine.</text>
        <dbReference type="EC" id="2.7.13.3"/>
    </reaction>
</comment>
<keyword evidence="5 9" id="KW-0418">Kinase</keyword>
<dbReference type="Proteomes" id="UP000199372">
    <property type="component" value="Unassembled WGS sequence"/>
</dbReference>
<sequence>MLIAEYFPGLEVRRGRSFSAGFPFVMLCITIIFLAGAFVLALADYRRSEALMQQQLRHFAELLSQSLESSLSVASVKMGGLLDDFSYMPFEFRGNIDGIYGKQLRDTVINIEQIDSLLFIDDEGTVIWATTEPLVGINLSDRSYFQDAIGLPRGAFTVGKPIVSRGTGRRLTPIAWPITGWSGDVRGVIASSLGENYFQELLSLQDFDGDMSVRILAADGSTAFSAGPEAPNSPSSSITARRSLDNLGLDVQISLSRSSALQSYWQRTIAFAIVAAVLFLTVLISAVWSRMQSVRLAASLDRSEIDRIKIETAKREFDAIFENVGDGLVVFDDAGALRRSNRAARRYLGAEDDEIAVTRIRDLLPPLNDMPPGNELYKVKLPVRSLEDAHKTIQCRVMKLTIYETAIAYCVLEDMSAEERLAETRMSFITSVNHELRTPLTSLSGALDLLRDRFDYEIPPGAKKLVNMASRNADRLLVLVNDILTLQAIDHQQLSIHREPIRVSDALSEALTTNAGYGLAHDVHLVATSLPESDDPFLFLDRVRLQQILANLISNAIKYSPSGSEVLIGAHVRADDVRFFVSDKGPGVPAKAIHRIFERFGEPIHSRDVQAGGTGLGLAITRELVSRQGGKICFDSFAKADGVQDSGTTFFVTFQRHDKMELKTA</sequence>
<dbReference type="GO" id="GO:0009927">
    <property type="term" value="F:histidine phosphotransfer kinase activity"/>
    <property type="evidence" value="ECO:0007669"/>
    <property type="project" value="TreeGrafter"/>
</dbReference>
<dbReference type="InterPro" id="IPR005467">
    <property type="entry name" value="His_kinase_dom"/>
</dbReference>
<keyword evidence="3" id="KW-0597">Phosphoprotein</keyword>
<feature type="transmembrane region" description="Helical" evidence="6">
    <location>
        <begin position="20"/>
        <end position="43"/>
    </location>
</feature>
<dbReference type="Pfam" id="PF02518">
    <property type="entry name" value="HATPase_c"/>
    <property type="match status" value="1"/>
</dbReference>
<evidence type="ECO:0000256" key="5">
    <source>
        <dbReference type="ARBA" id="ARBA00022777"/>
    </source>
</evidence>
<accession>A0A1H8HD00</accession>
<name>A0A1H8HD00_9RHOB</name>
<evidence type="ECO:0000313" key="9">
    <source>
        <dbReference type="EMBL" id="SEN53864.1"/>
    </source>
</evidence>
<dbReference type="CDD" id="cd12914">
    <property type="entry name" value="PDC1_DGC_like"/>
    <property type="match status" value="1"/>
</dbReference>
<dbReference type="PANTHER" id="PTHR43047:SF72">
    <property type="entry name" value="OSMOSENSING HISTIDINE PROTEIN KINASE SLN1"/>
    <property type="match status" value="1"/>
</dbReference>
<organism evidence="9 10">
    <name type="scientific">Palleronia pelagia</name>
    <dbReference type="NCBI Taxonomy" id="387096"/>
    <lineage>
        <taxon>Bacteria</taxon>
        <taxon>Pseudomonadati</taxon>
        <taxon>Pseudomonadota</taxon>
        <taxon>Alphaproteobacteria</taxon>
        <taxon>Rhodobacterales</taxon>
        <taxon>Roseobacteraceae</taxon>
        <taxon>Palleronia</taxon>
    </lineage>
</organism>
<dbReference type="Gene3D" id="3.30.450.20">
    <property type="entry name" value="PAS domain"/>
    <property type="match status" value="2"/>
</dbReference>
<dbReference type="EMBL" id="FOCM01000004">
    <property type="protein sequence ID" value="SEN53864.1"/>
    <property type="molecule type" value="Genomic_DNA"/>
</dbReference>
<dbReference type="InterPro" id="IPR003594">
    <property type="entry name" value="HATPase_dom"/>
</dbReference>
<evidence type="ECO:0000256" key="1">
    <source>
        <dbReference type="ARBA" id="ARBA00000085"/>
    </source>
</evidence>
<dbReference type="SMART" id="SM00387">
    <property type="entry name" value="HATPase_c"/>
    <property type="match status" value="1"/>
</dbReference>
<dbReference type="SUPFAM" id="SSF55874">
    <property type="entry name" value="ATPase domain of HSP90 chaperone/DNA topoisomerase II/histidine kinase"/>
    <property type="match status" value="1"/>
</dbReference>
<dbReference type="GO" id="GO:0005886">
    <property type="term" value="C:plasma membrane"/>
    <property type="evidence" value="ECO:0007669"/>
    <property type="project" value="TreeGrafter"/>
</dbReference>
<protein>
    <recommendedName>
        <fullName evidence="2">histidine kinase</fullName>
        <ecNumber evidence="2">2.7.13.3</ecNumber>
    </recommendedName>
</protein>
<evidence type="ECO:0000256" key="3">
    <source>
        <dbReference type="ARBA" id="ARBA00022553"/>
    </source>
</evidence>
<dbReference type="Gene3D" id="1.10.287.130">
    <property type="match status" value="1"/>
</dbReference>
<evidence type="ECO:0000259" key="8">
    <source>
        <dbReference type="PROSITE" id="PS50112"/>
    </source>
</evidence>
<dbReference type="CDD" id="cd00082">
    <property type="entry name" value="HisKA"/>
    <property type="match status" value="1"/>
</dbReference>
<dbReference type="InterPro" id="IPR036890">
    <property type="entry name" value="HATPase_C_sf"/>
</dbReference>
<dbReference type="SUPFAM" id="SSF55785">
    <property type="entry name" value="PYP-like sensor domain (PAS domain)"/>
    <property type="match status" value="1"/>
</dbReference>
<dbReference type="Gene3D" id="3.30.565.10">
    <property type="entry name" value="Histidine kinase-like ATPase, C-terminal domain"/>
    <property type="match status" value="1"/>
</dbReference>
<feature type="transmembrane region" description="Helical" evidence="6">
    <location>
        <begin position="269"/>
        <end position="288"/>
    </location>
</feature>
<dbReference type="PROSITE" id="PS50109">
    <property type="entry name" value="HIS_KIN"/>
    <property type="match status" value="1"/>
</dbReference>
<evidence type="ECO:0000259" key="7">
    <source>
        <dbReference type="PROSITE" id="PS50109"/>
    </source>
</evidence>
<keyword evidence="6" id="KW-0812">Transmembrane</keyword>
<dbReference type="CDD" id="cd00075">
    <property type="entry name" value="HATPase"/>
    <property type="match status" value="1"/>
</dbReference>
<evidence type="ECO:0000256" key="4">
    <source>
        <dbReference type="ARBA" id="ARBA00022679"/>
    </source>
</evidence>
<keyword evidence="6" id="KW-1133">Transmembrane helix</keyword>
<dbReference type="InterPro" id="IPR003661">
    <property type="entry name" value="HisK_dim/P_dom"/>
</dbReference>
<evidence type="ECO:0000313" key="10">
    <source>
        <dbReference type="Proteomes" id="UP000199372"/>
    </source>
</evidence>
<dbReference type="GO" id="GO:0000155">
    <property type="term" value="F:phosphorelay sensor kinase activity"/>
    <property type="evidence" value="ECO:0007669"/>
    <property type="project" value="InterPro"/>
</dbReference>
<gene>
    <name evidence="9" type="ORF">SAMN04488011_104389</name>
</gene>
<dbReference type="PROSITE" id="PS50112">
    <property type="entry name" value="PAS"/>
    <property type="match status" value="1"/>
</dbReference>
<evidence type="ECO:0000256" key="2">
    <source>
        <dbReference type="ARBA" id="ARBA00012438"/>
    </source>
</evidence>
<keyword evidence="6" id="KW-0472">Membrane</keyword>